<gene>
    <name evidence="8" type="primary">msrQ</name>
    <name evidence="10" type="ORF">LJ739_05270</name>
</gene>
<comment type="function">
    <text evidence="8">Part of the MsrPQ system that repairs oxidized periplasmic proteins containing methionine sulfoxide residues (Met-O), using respiratory chain electrons. Thus protects these proteins from oxidative-stress damage caused by reactive species of oxygen and chlorine generated by the host defense mechanisms. MsrPQ is essential for the maintenance of envelope integrity under bleach stress, rescuing a wide series of structurally unrelated periplasmic proteins from methionine oxidation. MsrQ provides electrons for reduction to the reductase catalytic subunit MsrP, using the quinone pool of the respiratory chain.</text>
</comment>
<dbReference type="EMBL" id="JAJEWP010000001">
    <property type="protein sequence ID" value="MCC2615644.1"/>
    <property type="molecule type" value="Genomic_DNA"/>
</dbReference>
<evidence type="ECO:0000256" key="8">
    <source>
        <dbReference type="HAMAP-Rule" id="MF_01207"/>
    </source>
</evidence>
<feature type="transmembrane region" description="Helical" evidence="8">
    <location>
        <begin position="175"/>
        <end position="192"/>
    </location>
</feature>
<keyword evidence="4 8" id="KW-0812">Transmembrane</keyword>
<evidence type="ECO:0000256" key="4">
    <source>
        <dbReference type="ARBA" id="ARBA00022692"/>
    </source>
</evidence>
<dbReference type="HAMAP" id="MF_01207">
    <property type="entry name" value="MsrQ"/>
    <property type="match status" value="1"/>
</dbReference>
<keyword evidence="2 8" id="KW-0813">Transport</keyword>
<evidence type="ECO:0000259" key="9">
    <source>
        <dbReference type="Pfam" id="PF01794"/>
    </source>
</evidence>
<evidence type="ECO:0000256" key="2">
    <source>
        <dbReference type="ARBA" id="ARBA00022448"/>
    </source>
</evidence>
<evidence type="ECO:0000313" key="11">
    <source>
        <dbReference type="Proteomes" id="UP001520878"/>
    </source>
</evidence>
<proteinExistence type="inferred from homology"/>
<comment type="cofactor">
    <cofactor evidence="8">
        <name>heme b</name>
        <dbReference type="ChEBI" id="CHEBI:60344"/>
    </cofactor>
    <text evidence="8">Binds 1 heme b (iron(II)-protoporphyrin IX) group per subunit.</text>
</comment>
<keyword evidence="5 8" id="KW-1133">Transmembrane helix</keyword>
<protein>
    <recommendedName>
        <fullName evidence="8">Protein-methionine-sulfoxide reductase heme-binding subunit MsrQ</fullName>
    </recommendedName>
    <alternativeName>
        <fullName evidence="8">Flavocytochrome MsrQ</fullName>
    </alternativeName>
</protein>
<feature type="domain" description="Ferric oxidoreductase" evidence="9">
    <location>
        <begin position="54"/>
        <end position="162"/>
    </location>
</feature>
<keyword evidence="7 8" id="KW-0472">Membrane</keyword>
<keyword evidence="8" id="KW-1003">Cell membrane</keyword>
<organism evidence="10 11">
    <name type="scientific">Fluctibacter halophilus</name>
    <dbReference type="NCBI Taxonomy" id="226011"/>
    <lineage>
        <taxon>Bacteria</taxon>
        <taxon>Pseudomonadati</taxon>
        <taxon>Pseudomonadota</taxon>
        <taxon>Gammaproteobacteria</taxon>
        <taxon>Alteromonadales</taxon>
        <taxon>Alteromonadaceae</taxon>
        <taxon>Fluctibacter</taxon>
    </lineage>
</organism>
<keyword evidence="8" id="KW-0249">Electron transport</keyword>
<dbReference type="PANTHER" id="PTHR36964:SF1">
    <property type="entry name" value="PROTEIN-METHIONINE-SULFOXIDE REDUCTASE HEME-BINDING SUBUNIT MSRQ"/>
    <property type="match status" value="1"/>
</dbReference>
<keyword evidence="8" id="KW-0479">Metal-binding</keyword>
<reference evidence="10 11" key="1">
    <citation type="submission" date="2021-10" db="EMBL/GenBank/DDBJ databases">
        <title>Draft genome of Aestuariibacter halophilus JC2043.</title>
        <authorList>
            <person name="Emsley S.A."/>
            <person name="Pfannmuller K.M."/>
            <person name="Ushijima B."/>
            <person name="Saw J.H."/>
            <person name="Videau P."/>
        </authorList>
    </citation>
    <scope>NUCLEOTIDE SEQUENCE [LARGE SCALE GENOMIC DNA]</scope>
    <source>
        <strain evidence="10 11">JC2043</strain>
    </source>
</reference>
<feature type="transmembrane region" description="Helical" evidence="8">
    <location>
        <begin position="121"/>
        <end position="140"/>
    </location>
</feature>
<keyword evidence="8" id="KW-0288">FMN</keyword>
<comment type="cofactor">
    <cofactor evidence="8">
        <name>FMN</name>
        <dbReference type="ChEBI" id="CHEBI:58210"/>
    </cofactor>
    <text evidence="8">Binds 1 FMN per subunit.</text>
</comment>
<evidence type="ECO:0000256" key="5">
    <source>
        <dbReference type="ARBA" id="ARBA00022989"/>
    </source>
</evidence>
<dbReference type="InterPro" id="IPR022837">
    <property type="entry name" value="MsrQ-like"/>
</dbReference>
<evidence type="ECO:0000256" key="7">
    <source>
        <dbReference type="ARBA" id="ARBA00023136"/>
    </source>
</evidence>
<feature type="transmembrane region" description="Helical" evidence="8">
    <location>
        <begin position="12"/>
        <end position="31"/>
    </location>
</feature>
<evidence type="ECO:0000256" key="3">
    <source>
        <dbReference type="ARBA" id="ARBA00022617"/>
    </source>
</evidence>
<comment type="caution">
    <text evidence="10">The sequence shown here is derived from an EMBL/GenBank/DDBJ whole genome shotgun (WGS) entry which is preliminary data.</text>
</comment>
<keyword evidence="11" id="KW-1185">Reference proteome</keyword>
<feature type="transmembrane region" description="Helical" evidence="8">
    <location>
        <begin position="83"/>
        <end position="101"/>
    </location>
</feature>
<dbReference type="RefSeq" id="WP_229157736.1">
    <property type="nucleotide sequence ID" value="NZ_JAJEWP010000001.1"/>
</dbReference>
<keyword evidence="6 8" id="KW-0408">Iron</keyword>
<comment type="subunit">
    <text evidence="8">Heterodimer of a catalytic subunit (MsrP) and a heme-binding subunit (MsrQ).</text>
</comment>
<evidence type="ECO:0000313" key="10">
    <source>
        <dbReference type="EMBL" id="MCC2615644.1"/>
    </source>
</evidence>
<feature type="transmembrane region" description="Helical" evidence="8">
    <location>
        <begin position="152"/>
        <end position="169"/>
    </location>
</feature>
<keyword evidence="3 8" id="KW-0349">Heme</keyword>
<accession>A0ABS8G4Y6</accession>
<evidence type="ECO:0000256" key="6">
    <source>
        <dbReference type="ARBA" id="ARBA00023004"/>
    </source>
</evidence>
<sequence length="205" mass="23958">MASIRITQTQARWLRVIVHMLAAVWLCWVYYHAIATTRYSDPVEEVLHFTGTGAINLLLLSLTISPLIRRFRLSPLFALRRPLGLWALAYGLTHVVSFILFELQLDWQQLLDALISRPYIIVGFIALLLLSAMGVTSTRGWQRRLGPRWQRLHNSVYVAAPLVLLHYLWSLKTIGLEPLLYCCALLLLMLLRRQQWQRWWRRAMP</sequence>
<name>A0ABS8G4Y6_9ALTE</name>
<comment type="similarity">
    <text evidence="8">Belongs to the MsrQ family.</text>
</comment>
<comment type="subcellular location">
    <subcellularLocation>
        <location evidence="8">Cell membrane</location>
        <topology evidence="8">Multi-pass membrane protein</topology>
    </subcellularLocation>
    <subcellularLocation>
        <location evidence="1">Membrane</location>
        <topology evidence="1">Multi-pass membrane protein</topology>
    </subcellularLocation>
</comment>
<dbReference type="Pfam" id="PF01794">
    <property type="entry name" value="Ferric_reduct"/>
    <property type="match status" value="1"/>
</dbReference>
<dbReference type="InterPro" id="IPR013130">
    <property type="entry name" value="Fe3_Rdtase_TM_dom"/>
</dbReference>
<keyword evidence="8" id="KW-0285">Flavoprotein</keyword>
<dbReference type="PANTHER" id="PTHR36964">
    <property type="entry name" value="PROTEIN-METHIONINE-SULFOXIDE REDUCTASE HEME-BINDING SUBUNIT MSRQ"/>
    <property type="match status" value="1"/>
</dbReference>
<dbReference type="Proteomes" id="UP001520878">
    <property type="component" value="Unassembled WGS sequence"/>
</dbReference>
<evidence type="ECO:0000256" key="1">
    <source>
        <dbReference type="ARBA" id="ARBA00004141"/>
    </source>
</evidence>
<feature type="transmembrane region" description="Helical" evidence="8">
    <location>
        <begin position="51"/>
        <end position="71"/>
    </location>
</feature>